<evidence type="ECO:0000313" key="3">
    <source>
        <dbReference type="Proteomes" id="UP000023152"/>
    </source>
</evidence>
<feature type="non-terminal residue" evidence="2">
    <location>
        <position position="1"/>
    </location>
</feature>
<dbReference type="Proteomes" id="UP000023152">
    <property type="component" value="Unassembled WGS sequence"/>
</dbReference>
<reference evidence="2 3" key="1">
    <citation type="journal article" date="2013" name="Curr. Biol.">
        <title>The Genome of the Foraminiferan Reticulomyxa filosa.</title>
        <authorList>
            <person name="Glockner G."/>
            <person name="Hulsmann N."/>
            <person name="Schleicher M."/>
            <person name="Noegel A.A."/>
            <person name="Eichinger L."/>
            <person name="Gallinger C."/>
            <person name="Pawlowski J."/>
            <person name="Sierra R."/>
            <person name="Euteneuer U."/>
            <person name="Pillet L."/>
            <person name="Moustafa A."/>
            <person name="Platzer M."/>
            <person name="Groth M."/>
            <person name="Szafranski K."/>
            <person name="Schliwa M."/>
        </authorList>
    </citation>
    <scope>NUCLEOTIDE SEQUENCE [LARGE SCALE GENOMIC DNA]</scope>
</reference>
<accession>X6M4T7</accession>
<feature type="region of interest" description="Disordered" evidence="1">
    <location>
        <begin position="440"/>
        <end position="464"/>
    </location>
</feature>
<dbReference type="AlphaFoldDB" id="X6M4T7"/>
<feature type="region of interest" description="Disordered" evidence="1">
    <location>
        <begin position="86"/>
        <end position="108"/>
    </location>
</feature>
<evidence type="ECO:0000256" key="1">
    <source>
        <dbReference type="SAM" id="MobiDB-lite"/>
    </source>
</evidence>
<protein>
    <submittedName>
        <fullName evidence="2">Uncharacterized protein</fullName>
    </submittedName>
</protein>
<dbReference type="EMBL" id="ASPP01024950">
    <property type="protein sequence ID" value="ETO08477.1"/>
    <property type="molecule type" value="Genomic_DNA"/>
</dbReference>
<gene>
    <name evidence="2" type="ORF">RFI_28909</name>
</gene>
<comment type="caution">
    <text evidence="2">The sequence shown here is derived from an EMBL/GenBank/DDBJ whole genome shotgun (WGS) entry which is preliminary data.</text>
</comment>
<keyword evidence="3" id="KW-1185">Reference proteome</keyword>
<evidence type="ECO:0000313" key="2">
    <source>
        <dbReference type="EMBL" id="ETO08477.1"/>
    </source>
</evidence>
<name>X6M4T7_RETFI</name>
<proteinExistence type="predicted"/>
<organism evidence="2 3">
    <name type="scientific">Reticulomyxa filosa</name>
    <dbReference type="NCBI Taxonomy" id="46433"/>
    <lineage>
        <taxon>Eukaryota</taxon>
        <taxon>Sar</taxon>
        <taxon>Rhizaria</taxon>
        <taxon>Retaria</taxon>
        <taxon>Foraminifera</taxon>
        <taxon>Monothalamids</taxon>
        <taxon>Reticulomyxidae</taxon>
        <taxon>Reticulomyxa</taxon>
    </lineage>
</organism>
<sequence>DQWHGKEEEEEQWKGTFEREDEIVEVIMGYCNYSDVMFVCEYLNVHNLCQLVYDSEYGDTWRYYHMDEWCYYLFYKPMIQYYEQASQRGKKEDDNDDDDNEDNGKDGNIVSKMQWKQWQWNIADVIHYYNNVKKNNCGFNGSQFIWEDMLYRYSIPLPLAHLGLLYHLCSHSQRQKDRSKKFIRNVMIDVQSFVFCILYLKGQTKGNNDNNHGNEHPLFVDECKANWGLYEQETMNECGIDLLCEPTFYNSDEYLYVMVDEFLLRYALVYGSQVRAHNLYEYLFQVQQYYNDFKMVHSMFGDETTRNFHCQYWGNKSFKCQTLVRYWVTLWMNQSQYSHAWYILVWDRKLAMAMTVVLILLLCVIEKIDIELLSDKELRNEKEVAETPKAVLQQICAEITEKLMKTLLPNQGQEKFDGLCFICIVDYIRVIEQVFQNEPVDSVSSDSDTDSPEISFVERVKSEV</sequence>